<dbReference type="OrthoDB" id="63070at2759"/>
<dbReference type="EMBL" id="JTDF01007132">
    <property type="protein sequence ID" value="KAF8565220.1"/>
    <property type="molecule type" value="Genomic_DNA"/>
</dbReference>
<evidence type="ECO:0000313" key="2">
    <source>
        <dbReference type="Proteomes" id="UP000699462"/>
    </source>
</evidence>
<proteinExistence type="predicted"/>
<evidence type="ECO:0000313" key="1">
    <source>
        <dbReference type="EMBL" id="KAF8565220.1"/>
    </source>
</evidence>
<dbReference type="PANTHER" id="PTHR19847">
    <property type="entry name" value="DDB1- AND CUL4-ASSOCIATED FACTOR 11"/>
    <property type="match status" value="1"/>
</dbReference>
<dbReference type="Proteomes" id="UP000699462">
    <property type="component" value="Unassembled WGS sequence"/>
</dbReference>
<gene>
    <name evidence="1" type="ORF">P879_10355</name>
</gene>
<accession>A0A8T0DBQ8</accession>
<dbReference type="SUPFAM" id="SSF50978">
    <property type="entry name" value="WD40 repeat-like"/>
    <property type="match status" value="1"/>
</dbReference>
<name>A0A8T0DBQ8_9TREM</name>
<dbReference type="AlphaFoldDB" id="A0A8T0DBQ8"/>
<dbReference type="InterPro" id="IPR036322">
    <property type="entry name" value="WD40_repeat_dom_sf"/>
</dbReference>
<comment type="caution">
    <text evidence="1">The sequence shown here is derived from an EMBL/GenBank/DDBJ whole genome shotgun (WGS) entry which is preliminary data.</text>
</comment>
<dbReference type="GO" id="GO:0043161">
    <property type="term" value="P:proteasome-mediated ubiquitin-dependent protein catabolic process"/>
    <property type="evidence" value="ECO:0007669"/>
    <property type="project" value="TreeGrafter"/>
</dbReference>
<reference evidence="1 2" key="1">
    <citation type="submission" date="2019-07" db="EMBL/GenBank/DDBJ databases">
        <title>Annotation for the trematode Paragonimus westermani.</title>
        <authorList>
            <person name="Choi Y.-J."/>
        </authorList>
    </citation>
    <scope>NUCLEOTIDE SEQUENCE [LARGE SCALE GENOMIC DNA]</scope>
    <source>
        <strain evidence="1">180907_Pwestermani</strain>
    </source>
</reference>
<dbReference type="PANTHER" id="PTHR19847:SF7">
    <property type="entry name" value="DDB1- AND CUL4-ASSOCIATED FACTOR 11"/>
    <property type="match status" value="1"/>
</dbReference>
<dbReference type="GO" id="GO:0080008">
    <property type="term" value="C:Cul4-RING E3 ubiquitin ligase complex"/>
    <property type="evidence" value="ECO:0007669"/>
    <property type="project" value="TreeGrafter"/>
</dbReference>
<keyword evidence="2" id="KW-1185">Reference proteome</keyword>
<dbReference type="Gene3D" id="2.130.10.10">
    <property type="entry name" value="YVTN repeat-like/Quinoprotein amine dehydrogenase"/>
    <property type="match status" value="1"/>
</dbReference>
<protein>
    <submittedName>
        <fullName evidence="1">Uncharacterized protein</fullName>
    </submittedName>
</protein>
<dbReference type="InterPro" id="IPR015943">
    <property type="entry name" value="WD40/YVTN_repeat-like_dom_sf"/>
</dbReference>
<dbReference type="InterPro" id="IPR051859">
    <property type="entry name" value="DCAF"/>
</dbReference>
<organism evidence="1 2">
    <name type="scientific">Paragonimus westermani</name>
    <dbReference type="NCBI Taxonomy" id="34504"/>
    <lineage>
        <taxon>Eukaryota</taxon>
        <taxon>Metazoa</taxon>
        <taxon>Spiralia</taxon>
        <taxon>Lophotrochozoa</taxon>
        <taxon>Platyhelminthes</taxon>
        <taxon>Trematoda</taxon>
        <taxon>Digenea</taxon>
        <taxon>Plagiorchiida</taxon>
        <taxon>Troglotremata</taxon>
        <taxon>Troglotrematidae</taxon>
        <taxon>Paragonimus</taxon>
    </lineage>
</organism>
<sequence>MHDWAPDTLDPSKLYACGMYERKYVKKLIQAMKVEHLTNSLTKTSLTGSGYSKPVQLFAQSFGLPTQVTWSLEGRHDFYCGIFTSMGDKFLCGSHGMPACYDVQFLDGTIRVFDSSQKYFRLIKEINYPFPHWSVVSMNLSRDERCLAYSLLACNVYLSSLDDVSGGNEVSLIGQSHNQRGISKTFTVCFDGTGTHLYTGHNAGFFGVYDIPTGSSECVPVSPSATRDVNAVTTIDQAGNVILAGGDDTNIRVSHTRVCMSIFLVLTLPSVAQRR</sequence>